<feature type="chain" id="PRO_5015138847" evidence="1">
    <location>
        <begin position="26"/>
        <end position="273"/>
    </location>
</feature>
<comment type="caution">
    <text evidence="2">The sequence shown here is derived from an EMBL/GenBank/DDBJ whole genome shotgun (WGS) entry which is preliminary data.</text>
</comment>
<dbReference type="OrthoDB" id="7266613at2"/>
<name>A0A2P7BP93_9HYPH</name>
<feature type="signal peptide" evidence="1">
    <location>
        <begin position="1"/>
        <end position="25"/>
    </location>
</feature>
<proteinExistence type="predicted"/>
<dbReference type="Proteomes" id="UP000241444">
    <property type="component" value="Unassembled WGS sequence"/>
</dbReference>
<reference evidence="3" key="1">
    <citation type="submission" date="2017-11" db="EMBL/GenBank/DDBJ databases">
        <authorList>
            <person name="Kuznetsova I."/>
            <person name="Sazanova A."/>
            <person name="Chirak E."/>
            <person name="Safronova V."/>
            <person name="Willems A."/>
        </authorList>
    </citation>
    <scope>NUCLEOTIDE SEQUENCE [LARGE SCALE GENOMIC DNA]</scope>
    <source>
        <strain evidence="3">STM 196</strain>
    </source>
</reference>
<keyword evidence="3" id="KW-1185">Reference proteome</keyword>
<protein>
    <submittedName>
        <fullName evidence="2">DUF2066 domain-containing protein</fullName>
    </submittedName>
</protein>
<dbReference type="Pfam" id="PF09839">
    <property type="entry name" value="DUF2066"/>
    <property type="match status" value="1"/>
</dbReference>
<sequence>MSRVIRFAWFAVSLVIALASSASLAAAGSELYRVSAVVSGQGEVNRAIGLAQCLEDVLVKVSGDPRLIGDRNVAEFKQRAGTFVARFEYRDRMSGIPIHDEQGSYDRPHDLSVEFDAVKINAILRSVGRQPWPSPRPNVVVFLAVNGRKAKFALTSDGGHDPDMRNSLAAAATRVGLPMTLPTSEQLARRGLNAEVLPGVDVRDLEAQGGVKDIALAGTLTWSDEALGWIASWRMVSNEKDYRWQIRGVGFDDAFRNGMRGAAQVLSGHGAPQ</sequence>
<evidence type="ECO:0000256" key="1">
    <source>
        <dbReference type="SAM" id="SignalP"/>
    </source>
</evidence>
<dbReference type="EMBL" id="PGGO01000009">
    <property type="protein sequence ID" value="PSH68291.1"/>
    <property type="molecule type" value="Genomic_DNA"/>
</dbReference>
<gene>
    <name evidence="2" type="ORF">CU102_13360</name>
</gene>
<evidence type="ECO:0000313" key="3">
    <source>
        <dbReference type="Proteomes" id="UP000241444"/>
    </source>
</evidence>
<dbReference type="InterPro" id="IPR018642">
    <property type="entry name" value="DUF2066"/>
</dbReference>
<keyword evidence="1" id="KW-0732">Signal</keyword>
<evidence type="ECO:0000313" key="2">
    <source>
        <dbReference type="EMBL" id="PSH68291.1"/>
    </source>
</evidence>
<accession>A0A2P7BP93</accession>
<dbReference type="AlphaFoldDB" id="A0A2P7BP93"/>
<dbReference type="RefSeq" id="WP_106711609.1">
    <property type="nucleotide sequence ID" value="NZ_PGGO01000009.1"/>
</dbReference>
<organism evidence="2 3">
    <name type="scientific">Phyllobacterium brassicacearum</name>
    <dbReference type="NCBI Taxonomy" id="314235"/>
    <lineage>
        <taxon>Bacteria</taxon>
        <taxon>Pseudomonadati</taxon>
        <taxon>Pseudomonadota</taxon>
        <taxon>Alphaproteobacteria</taxon>
        <taxon>Hyphomicrobiales</taxon>
        <taxon>Phyllobacteriaceae</taxon>
        <taxon>Phyllobacterium</taxon>
    </lineage>
</organism>